<evidence type="ECO:0000313" key="1">
    <source>
        <dbReference type="EMBL" id="OBR62466.1"/>
    </source>
</evidence>
<proteinExistence type="predicted"/>
<keyword evidence="2" id="KW-1185">Reference proteome</keyword>
<dbReference type="EMBL" id="LYPA01000080">
    <property type="protein sequence ID" value="OBR62466.1"/>
    <property type="molecule type" value="Genomic_DNA"/>
</dbReference>
<organism evidence="1 2">
    <name type="scientific">Paenibacillus oryzae</name>
    <dbReference type="NCBI Taxonomy" id="1844972"/>
    <lineage>
        <taxon>Bacteria</taxon>
        <taxon>Bacillati</taxon>
        <taxon>Bacillota</taxon>
        <taxon>Bacilli</taxon>
        <taxon>Bacillales</taxon>
        <taxon>Paenibacillaceae</taxon>
        <taxon>Paenibacillus</taxon>
    </lineage>
</organism>
<gene>
    <name evidence="1" type="ORF">A7K91_02300</name>
</gene>
<protein>
    <recommendedName>
        <fullName evidence="3">Hemerythrin-like domain-containing protein</fullName>
    </recommendedName>
</protein>
<dbReference type="OrthoDB" id="2587424at2"/>
<name>A0A1A5YA10_9BACL</name>
<dbReference type="Gene3D" id="1.20.120.520">
    <property type="entry name" value="nmb1532 protein domain like"/>
    <property type="match status" value="1"/>
</dbReference>
<dbReference type="STRING" id="1844972.A7K91_02300"/>
<evidence type="ECO:0000313" key="2">
    <source>
        <dbReference type="Proteomes" id="UP000092024"/>
    </source>
</evidence>
<dbReference type="Proteomes" id="UP000092024">
    <property type="component" value="Unassembled WGS sequence"/>
</dbReference>
<comment type="caution">
    <text evidence="1">The sequence shown here is derived from an EMBL/GenBank/DDBJ whole genome shotgun (WGS) entry which is preliminary data.</text>
</comment>
<accession>A0A1A5YA10</accession>
<dbReference type="AlphaFoldDB" id="A0A1A5YA10"/>
<reference evidence="1 2" key="1">
    <citation type="submission" date="2016-05" db="EMBL/GenBank/DDBJ databases">
        <title>Paenibacillus oryzae. sp. nov., isolated from the rice root.</title>
        <authorList>
            <person name="Zhang J."/>
            <person name="Zhang X."/>
        </authorList>
    </citation>
    <scope>NUCLEOTIDE SEQUENCE [LARGE SCALE GENOMIC DNA]</scope>
    <source>
        <strain evidence="1 2">1DrF-4</strain>
    </source>
</reference>
<dbReference type="RefSeq" id="WP_068687326.1">
    <property type="nucleotide sequence ID" value="NZ_LYPA01000080.1"/>
</dbReference>
<evidence type="ECO:0008006" key="3">
    <source>
        <dbReference type="Google" id="ProtNLM"/>
    </source>
</evidence>
<sequence length="180" mass="21147">MYGKKALLTVSQNSARPTGFMYAVERLQEEREGLMNEMKSIYIDALEVGRNADCDNVFQLLADLRMRTEAFVSNLHKYLEWEDEDLFPLVDDYFHKRPGPSITPSYWGLEKDREMGMLFIQSFLDLKVKEHNEETHTKIKHATSHMAQACLIMQEYFRLEAELLFPLADEILTDIDYFYS</sequence>